<dbReference type="SUPFAM" id="SSF46785">
    <property type="entry name" value="Winged helix' DNA-binding domain"/>
    <property type="match status" value="1"/>
</dbReference>
<evidence type="ECO:0000313" key="1">
    <source>
        <dbReference type="EMBL" id="AMJ96776.1"/>
    </source>
</evidence>
<protein>
    <submittedName>
        <fullName evidence="1">Uncharacterized protein</fullName>
    </submittedName>
</protein>
<dbReference type="EMBL" id="CP014323">
    <property type="protein sequence ID" value="AMJ96776.1"/>
    <property type="molecule type" value="Genomic_DNA"/>
</dbReference>
<dbReference type="Proteomes" id="UP000063991">
    <property type="component" value="Chromosome"/>
</dbReference>
<organism evidence="1 2">
    <name type="scientific">Alteromonas macleodii</name>
    <name type="common">Pseudoalteromonas macleodii</name>
    <dbReference type="NCBI Taxonomy" id="28108"/>
    <lineage>
        <taxon>Bacteria</taxon>
        <taxon>Pseudomonadati</taxon>
        <taxon>Pseudomonadota</taxon>
        <taxon>Gammaproteobacteria</taxon>
        <taxon>Alteromonadales</taxon>
        <taxon>Alteromonadaceae</taxon>
        <taxon>Alteromonas/Salinimonas group</taxon>
        <taxon>Alteromonas</taxon>
    </lineage>
</organism>
<evidence type="ECO:0000313" key="2">
    <source>
        <dbReference type="Proteomes" id="UP000063991"/>
    </source>
</evidence>
<accession>A0A126PUT6</accession>
<dbReference type="InterPro" id="IPR036390">
    <property type="entry name" value="WH_DNA-bd_sf"/>
</dbReference>
<dbReference type="AlphaFoldDB" id="A0A126PUT6"/>
<gene>
    <name evidence="1" type="ORF">AVL55_00425</name>
</gene>
<reference evidence="1 2" key="1">
    <citation type="submission" date="2015-12" db="EMBL/GenBank/DDBJ databases">
        <authorList>
            <person name="Shamseldin A."/>
            <person name="Moawad H."/>
            <person name="Abd El-Rahim W.M."/>
            <person name="Sadowsky M.J."/>
        </authorList>
    </citation>
    <scope>NUCLEOTIDE SEQUENCE [LARGE SCALE GENOMIC DNA]</scope>
    <source>
        <strain evidence="1 2">D7</strain>
    </source>
</reference>
<sequence length="62" mass="7423">MENFRFHPITPLFIDSRVLAYLAQHNYVAFTICTLNDKHFKQYKLTDEGYKAFHEGAKIWRS</sequence>
<proteinExistence type="predicted"/>
<dbReference type="RefSeq" id="WP_061093898.1">
    <property type="nucleotide sequence ID" value="NZ_CP014323.1"/>
</dbReference>
<name>A0A126PUT6_ALTMA</name>